<sequence>MNEEFASFEEALKTCMTAEHGGETQMAAILYCLENAPPALQDMFRQRARELQGAAAAADHECDCGHHH</sequence>
<reference evidence="1" key="1">
    <citation type="submission" date="2018-06" db="EMBL/GenBank/DDBJ databases">
        <authorList>
            <person name="Zhirakovskaya E."/>
        </authorList>
    </citation>
    <scope>NUCLEOTIDE SEQUENCE</scope>
</reference>
<dbReference type="EMBL" id="UOEY01000054">
    <property type="protein sequence ID" value="VAW38003.1"/>
    <property type="molecule type" value="Genomic_DNA"/>
</dbReference>
<protein>
    <submittedName>
        <fullName evidence="1">Uncharacterized protein</fullName>
    </submittedName>
</protein>
<dbReference type="AlphaFoldDB" id="A0A3B0VCH5"/>
<evidence type="ECO:0000313" key="1">
    <source>
        <dbReference type="EMBL" id="VAW38003.1"/>
    </source>
</evidence>
<accession>A0A3B0VCH5</accession>
<proteinExistence type="predicted"/>
<organism evidence="1">
    <name type="scientific">hydrothermal vent metagenome</name>
    <dbReference type="NCBI Taxonomy" id="652676"/>
    <lineage>
        <taxon>unclassified sequences</taxon>
        <taxon>metagenomes</taxon>
        <taxon>ecological metagenomes</taxon>
    </lineage>
</organism>
<gene>
    <name evidence="1" type="ORF">MNBD_DELTA04-168</name>
</gene>
<name>A0A3B0VCH5_9ZZZZ</name>